<name>A0A3A4ATH8_9ACTN</name>
<keyword evidence="5 8" id="KW-0812">Transmembrane</keyword>
<keyword evidence="4 8" id="KW-1003">Cell membrane</keyword>
<feature type="transmembrane region" description="Helical" evidence="8">
    <location>
        <begin position="163"/>
        <end position="192"/>
    </location>
</feature>
<evidence type="ECO:0000256" key="5">
    <source>
        <dbReference type="ARBA" id="ARBA00022692"/>
    </source>
</evidence>
<proteinExistence type="inferred from homology"/>
<sequence>MRQSSWTRRNLLPVRDGRRRGNEGLDASSTLALAVAGVAAGLSGSVAGLASLFSYPALLAAGLPPVVANVTNTVSLFGSTVGSVVGSRLELRGQLGRTLRLGALATAGGACGAALLLSTPPEAFEAVVPYLIALGSVVLLAREPIRRLAGRRASRAGAGRTPVPLMGAILLIGVYAGYFGAAAGVLLLAALAASSAEPLAVSNAVKNAVLGAANLVAALAYAFLAPVDWAAAAALAVGGLAGSRLGPVLFRRLPERPLRVGIALAGLALAVHLWLAAS</sequence>
<evidence type="ECO:0000256" key="4">
    <source>
        <dbReference type="ARBA" id="ARBA00022475"/>
    </source>
</evidence>
<dbReference type="AlphaFoldDB" id="A0A3A4ATH8"/>
<dbReference type="PANTHER" id="PTHR30269:SF0">
    <property type="entry name" value="MEMBRANE TRANSPORTER PROTEIN YFCA-RELATED"/>
    <property type="match status" value="1"/>
</dbReference>
<evidence type="ECO:0000256" key="7">
    <source>
        <dbReference type="ARBA" id="ARBA00023136"/>
    </source>
</evidence>
<protein>
    <recommendedName>
        <fullName evidence="8">Probable membrane transporter protein</fullName>
    </recommendedName>
</protein>
<evidence type="ECO:0000256" key="3">
    <source>
        <dbReference type="ARBA" id="ARBA00022448"/>
    </source>
</evidence>
<evidence type="ECO:0000256" key="8">
    <source>
        <dbReference type="RuleBase" id="RU363041"/>
    </source>
</evidence>
<feature type="transmembrane region" description="Helical" evidence="8">
    <location>
        <begin position="30"/>
        <end position="54"/>
    </location>
</feature>
<evidence type="ECO:0000313" key="9">
    <source>
        <dbReference type="EMBL" id="RJL32693.1"/>
    </source>
</evidence>
<dbReference type="GO" id="GO:0005886">
    <property type="term" value="C:plasma membrane"/>
    <property type="evidence" value="ECO:0007669"/>
    <property type="project" value="UniProtKB-SubCell"/>
</dbReference>
<evidence type="ECO:0000256" key="6">
    <source>
        <dbReference type="ARBA" id="ARBA00022989"/>
    </source>
</evidence>
<dbReference type="EMBL" id="QZEY01000004">
    <property type="protein sequence ID" value="RJL32693.1"/>
    <property type="molecule type" value="Genomic_DNA"/>
</dbReference>
<keyword evidence="7 8" id="KW-0472">Membrane</keyword>
<feature type="transmembrane region" description="Helical" evidence="8">
    <location>
        <begin position="258"/>
        <end position="277"/>
    </location>
</feature>
<feature type="transmembrane region" description="Helical" evidence="8">
    <location>
        <begin position="98"/>
        <end position="117"/>
    </location>
</feature>
<dbReference type="InterPro" id="IPR002781">
    <property type="entry name" value="TM_pro_TauE-like"/>
</dbReference>
<keyword evidence="10" id="KW-1185">Reference proteome</keyword>
<keyword evidence="3" id="KW-0813">Transport</keyword>
<evidence type="ECO:0000256" key="2">
    <source>
        <dbReference type="ARBA" id="ARBA00009142"/>
    </source>
</evidence>
<dbReference type="PANTHER" id="PTHR30269">
    <property type="entry name" value="TRANSMEMBRANE PROTEIN YFCA"/>
    <property type="match status" value="1"/>
</dbReference>
<feature type="transmembrane region" description="Helical" evidence="8">
    <location>
        <begin position="123"/>
        <end position="142"/>
    </location>
</feature>
<keyword evidence="6 8" id="KW-1133">Transmembrane helix</keyword>
<feature type="transmembrane region" description="Helical" evidence="8">
    <location>
        <begin position="212"/>
        <end position="237"/>
    </location>
</feature>
<gene>
    <name evidence="9" type="ORF">D5H75_14465</name>
</gene>
<comment type="similarity">
    <text evidence="2 8">Belongs to the 4-toluene sulfonate uptake permease (TSUP) (TC 2.A.102) family.</text>
</comment>
<feature type="transmembrane region" description="Helical" evidence="8">
    <location>
        <begin position="66"/>
        <end position="86"/>
    </location>
</feature>
<organism evidence="9 10">
    <name type="scientific">Bailinhaonella thermotolerans</name>
    <dbReference type="NCBI Taxonomy" id="1070861"/>
    <lineage>
        <taxon>Bacteria</taxon>
        <taxon>Bacillati</taxon>
        <taxon>Actinomycetota</taxon>
        <taxon>Actinomycetes</taxon>
        <taxon>Streptosporangiales</taxon>
        <taxon>Streptosporangiaceae</taxon>
        <taxon>Bailinhaonella</taxon>
    </lineage>
</organism>
<comment type="caution">
    <text evidence="9">The sequence shown here is derived from an EMBL/GenBank/DDBJ whole genome shotgun (WGS) entry which is preliminary data.</text>
</comment>
<reference evidence="9 10" key="1">
    <citation type="submission" date="2018-09" db="EMBL/GenBank/DDBJ databases">
        <title>YIM 75507 draft genome.</title>
        <authorList>
            <person name="Tang S."/>
            <person name="Feng Y."/>
        </authorList>
    </citation>
    <scope>NUCLEOTIDE SEQUENCE [LARGE SCALE GENOMIC DNA]</scope>
    <source>
        <strain evidence="9 10">YIM 75507</strain>
    </source>
</reference>
<dbReference type="Pfam" id="PF01925">
    <property type="entry name" value="TauE"/>
    <property type="match status" value="1"/>
</dbReference>
<evidence type="ECO:0000313" key="10">
    <source>
        <dbReference type="Proteomes" id="UP000265768"/>
    </source>
</evidence>
<dbReference type="Proteomes" id="UP000265768">
    <property type="component" value="Unassembled WGS sequence"/>
</dbReference>
<comment type="subcellular location">
    <subcellularLocation>
        <location evidence="1 8">Cell membrane</location>
        <topology evidence="1 8">Multi-pass membrane protein</topology>
    </subcellularLocation>
</comment>
<accession>A0A3A4ATH8</accession>
<dbReference type="InterPro" id="IPR052017">
    <property type="entry name" value="TSUP"/>
</dbReference>
<evidence type="ECO:0000256" key="1">
    <source>
        <dbReference type="ARBA" id="ARBA00004651"/>
    </source>
</evidence>